<name>A0A6I4T115_9SPHN</name>
<dbReference type="Proteomes" id="UP000438476">
    <property type="component" value="Unassembled WGS sequence"/>
</dbReference>
<dbReference type="EMBL" id="WTYT01000001">
    <property type="protein sequence ID" value="MXO64854.1"/>
    <property type="molecule type" value="Genomic_DNA"/>
</dbReference>
<gene>
    <name evidence="1" type="ORF">GRI91_03695</name>
</gene>
<accession>A0A6I4T115</accession>
<keyword evidence="2" id="KW-1185">Reference proteome</keyword>
<organism evidence="1 2">
    <name type="scientific">Altericroceibacterium endophyticum</name>
    <dbReference type="NCBI Taxonomy" id="1808508"/>
    <lineage>
        <taxon>Bacteria</taxon>
        <taxon>Pseudomonadati</taxon>
        <taxon>Pseudomonadota</taxon>
        <taxon>Alphaproteobacteria</taxon>
        <taxon>Sphingomonadales</taxon>
        <taxon>Erythrobacteraceae</taxon>
        <taxon>Altericroceibacterium</taxon>
    </lineage>
</organism>
<evidence type="ECO:0000313" key="1">
    <source>
        <dbReference type="EMBL" id="MXO64854.1"/>
    </source>
</evidence>
<dbReference type="RefSeq" id="WP_160735238.1">
    <property type="nucleotide sequence ID" value="NZ_WTYT01000001.1"/>
</dbReference>
<reference evidence="1 2" key="1">
    <citation type="submission" date="2019-12" db="EMBL/GenBank/DDBJ databases">
        <title>Genomic-based taxomic classification of the family Erythrobacteraceae.</title>
        <authorList>
            <person name="Xu L."/>
        </authorList>
    </citation>
    <scope>NUCLEOTIDE SEQUENCE [LARGE SCALE GENOMIC DNA]</scope>
    <source>
        <strain evidence="1 2">LMG 29518</strain>
    </source>
</reference>
<comment type="caution">
    <text evidence="1">The sequence shown here is derived from an EMBL/GenBank/DDBJ whole genome shotgun (WGS) entry which is preliminary data.</text>
</comment>
<protein>
    <submittedName>
        <fullName evidence="1">Uncharacterized protein</fullName>
    </submittedName>
</protein>
<proteinExistence type="predicted"/>
<dbReference type="AlphaFoldDB" id="A0A6I4T115"/>
<evidence type="ECO:0000313" key="2">
    <source>
        <dbReference type="Proteomes" id="UP000438476"/>
    </source>
</evidence>
<sequence length="109" mass="11759">MLDYSLHSLWLDGAGNGAPAPALPAIGGQQSLPANTASDVIASKGNAVLFLYPTEKMRVDLRAERSFADPDNPVELDPTSAFLVLEPYQPRPFTLAPGSYRLSWAAWSE</sequence>